<dbReference type="PANTHER" id="PTHR47197">
    <property type="entry name" value="PROTEIN NIRF"/>
    <property type="match status" value="1"/>
</dbReference>
<evidence type="ECO:0000313" key="2">
    <source>
        <dbReference type="Proteomes" id="UP000266441"/>
    </source>
</evidence>
<dbReference type="EMBL" id="QWET01000006">
    <property type="protein sequence ID" value="RIH65322.1"/>
    <property type="molecule type" value="Genomic_DNA"/>
</dbReference>
<dbReference type="RefSeq" id="WP_119349703.1">
    <property type="nucleotide sequence ID" value="NZ_QWET01000006.1"/>
</dbReference>
<organism evidence="1 2">
    <name type="scientific">Mariniphaga sediminis</name>
    <dbReference type="NCBI Taxonomy" id="1628158"/>
    <lineage>
        <taxon>Bacteria</taxon>
        <taxon>Pseudomonadati</taxon>
        <taxon>Bacteroidota</taxon>
        <taxon>Bacteroidia</taxon>
        <taxon>Marinilabiliales</taxon>
        <taxon>Prolixibacteraceae</taxon>
        <taxon>Mariniphaga</taxon>
    </lineage>
</organism>
<comment type="caution">
    <text evidence="1">The sequence shown here is derived from an EMBL/GenBank/DDBJ whole genome shotgun (WGS) entry which is preliminary data.</text>
</comment>
<sequence length="346" mass="38647">MKHWIKIAFLLTVIWSCSEEPVETVFFDLDTESGVFIACEGNFMYGNGSLSFYHPERKTVTNQLFYARNNAPLGDVLQSLALRDNQLFLVVNNSGKIYVVDARTVEFKGAVEGLNSPRYIHFISDEKAYISDLYAGNITLFNPSTLEVTGSIELEGHSSEQMVQVGKYLFVSSWSFDQNILVIDTETDQMITKIRVPLQPRDLEVDKNGKIWVLSDGGYEGSPAGNDLPALSRLDPLTFTVEQIYRFETGALPSDLEIDGTGDTLFYINKGICKMPVNSRQLPDSVFIPAGKKLFYSFGINPVNGEIYVSDAIDYTQDAIVYRYSPGGAVIDSFKAGINPSDFMFR</sequence>
<dbReference type="PANTHER" id="PTHR47197:SF3">
    <property type="entry name" value="DIHYDRO-HEME D1 DEHYDROGENASE"/>
    <property type="match status" value="1"/>
</dbReference>
<reference evidence="1 2" key="1">
    <citation type="journal article" date="2015" name="Int. J. Syst. Evol. Microbiol.">
        <title>Mariniphaga sediminis sp. nov., isolated from coastal sediment.</title>
        <authorList>
            <person name="Wang F.Q."/>
            <person name="Shen Q.Y."/>
            <person name="Chen G.J."/>
            <person name="Du Z.J."/>
        </authorList>
    </citation>
    <scope>NUCLEOTIDE SEQUENCE [LARGE SCALE GENOMIC DNA]</scope>
    <source>
        <strain evidence="1 2">SY21</strain>
    </source>
</reference>
<dbReference type="InterPro" id="IPR031815">
    <property type="entry name" value="DUF5074"/>
</dbReference>
<dbReference type="SUPFAM" id="SSF51004">
    <property type="entry name" value="C-terminal (heme d1) domain of cytochrome cd1-nitrite reductase"/>
    <property type="match status" value="1"/>
</dbReference>
<keyword evidence="2" id="KW-1185">Reference proteome</keyword>
<dbReference type="Proteomes" id="UP000266441">
    <property type="component" value="Unassembled WGS sequence"/>
</dbReference>
<protein>
    <submittedName>
        <fullName evidence="1">YncE family protein</fullName>
    </submittedName>
</protein>
<dbReference type="Gene3D" id="2.130.10.10">
    <property type="entry name" value="YVTN repeat-like/Quinoprotein amine dehydrogenase"/>
    <property type="match status" value="1"/>
</dbReference>
<proteinExistence type="predicted"/>
<dbReference type="Pfam" id="PF16819">
    <property type="entry name" value="DUF5074"/>
    <property type="match status" value="1"/>
</dbReference>
<accession>A0A399D3S9</accession>
<gene>
    <name evidence="1" type="ORF">D1164_09325</name>
</gene>
<dbReference type="InterPro" id="IPR011048">
    <property type="entry name" value="Haem_d1_sf"/>
</dbReference>
<dbReference type="AlphaFoldDB" id="A0A399D3S9"/>
<dbReference type="InterPro" id="IPR051200">
    <property type="entry name" value="Host-pathogen_enzymatic-act"/>
</dbReference>
<name>A0A399D3S9_9BACT</name>
<dbReference type="InterPro" id="IPR015943">
    <property type="entry name" value="WD40/YVTN_repeat-like_dom_sf"/>
</dbReference>
<evidence type="ECO:0000313" key="1">
    <source>
        <dbReference type="EMBL" id="RIH65322.1"/>
    </source>
</evidence>
<dbReference type="OrthoDB" id="792648at2"/>